<sequence>MKYAIETTQLSKKIQLKNGQSLSILHDITLQIPLGSSVAITGASGSGKTTLLGLLAGLDTVSGGDIKLLDTSMVDLTEDQRAALRLGQVGFVFQSFHLMNNLSALENIMLPLELEKSNKNPQKTALKALEQVGLSERATHLPTQLSGGEQQRIALARAFVNKPKILFADEPTGNLDQATSTDIEQLLFKLQKENDSTLILVTHDEALAEQCEYHYKLVDGKLVNNV</sequence>
<dbReference type="GO" id="GO:0005524">
    <property type="term" value="F:ATP binding"/>
    <property type="evidence" value="ECO:0007669"/>
    <property type="project" value="UniProtKB-KW"/>
</dbReference>
<accession>A0A317CF90</accession>
<keyword evidence="3" id="KW-0067">ATP-binding</keyword>
<evidence type="ECO:0000256" key="1">
    <source>
        <dbReference type="ARBA" id="ARBA00022448"/>
    </source>
</evidence>
<evidence type="ECO:0000313" key="6">
    <source>
        <dbReference type="EMBL" id="PWQ97009.1"/>
    </source>
</evidence>
<dbReference type="AlphaFoldDB" id="A0A317CF90"/>
<evidence type="ECO:0000256" key="2">
    <source>
        <dbReference type="ARBA" id="ARBA00022741"/>
    </source>
</evidence>
<evidence type="ECO:0000313" key="7">
    <source>
        <dbReference type="Proteomes" id="UP000245506"/>
    </source>
</evidence>
<dbReference type="PROSITE" id="PS50893">
    <property type="entry name" value="ABC_TRANSPORTER_2"/>
    <property type="match status" value="1"/>
</dbReference>
<dbReference type="GO" id="GO:0022857">
    <property type="term" value="F:transmembrane transporter activity"/>
    <property type="evidence" value="ECO:0007669"/>
    <property type="project" value="UniProtKB-ARBA"/>
</dbReference>
<dbReference type="OrthoDB" id="9802264at2"/>
<dbReference type="Pfam" id="PF00005">
    <property type="entry name" value="ABC_tran"/>
    <property type="match status" value="1"/>
</dbReference>
<dbReference type="Gene3D" id="3.40.50.300">
    <property type="entry name" value="P-loop containing nucleotide triphosphate hydrolases"/>
    <property type="match status" value="1"/>
</dbReference>
<dbReference type="Proteomes" id="UP000245506">
    <property type="component" value="Unassembled WGS sequence"/>
</dbReference>
<evidence type="ECO:0000256" key="4">
    <source>
        <dbReference type="ARBA" id="ARBA00038388"/>
    </source>
</evidence>
<dbReference type="InterPro" id="IPR003439">
    <property type="entry name" value="ABC_transporter-like_ATP-bd"/>
</dbReference>
<protein>
    <submittedName>
        <fullName evidence="6">ABC transporter</fullName>
    </submittedName>
</protein>
<keyword evidence="1" id="KW-0813">Transport</keyword>
<dbReference type="PANTHER" id="PTHR42798:SF2">
    <property type="entry name" value="ABC TRANSPORTER ATP-BINDING PROTEIN MG467-RELATED"/>
    <property type="match status" value="1"/>
</dbReference>
<dbReference type="CDD" id="cd03255">
    <property type="entry name" value="ABC_MJ0796_LolCDE_FtsE"/>
    <property type="match status" value="1"/>
</dbReference>
<evidence type="ECO:0000256" key="3">
    <source>
        <dbReference type="ARBA" id="ARBA00022840"/>
    </source>
</evidence>
<dbReference type="EMBL" id="QGKL01000024">
    <property type="protein sequence ID" value="PWQ97009.1"/>
    <property type="molecule type" value="Genomic_DNA"/>
</dbReference>
<dbReference type="GO" id="GO:0016887">
    <property type="term" value="F:ATP hydrolysis activity"/>
    <property type="evidence" value="ECO:0007669"/>
    <property type="project" value="InterPro"/>
</dbReference>
<reference evidence="6 7" key="1">
    <citation type="submission" date="2018-05" db="EMBL/GenBank/DDBJ databases">
        <title>Leucothrix arctica sp. nov., isolated from Arctic seawater.</title>
        <authorList>
            <person name="Choi A."/>
            <person name="Baek K."/>
        </authorList>
    </citation>
    <scope>NUCLEOTIDE SEQUENCE [LARGE SCALE GENOMIC DNA]</scope>
    <source>
        <strain evidence="6 7">IMCC9719</strain>
    </source>
</reference>
<keyword evidence="2" id="KW-0547">Nucleotide-binding</keyword>
<keyword evidence="7" id="KW-1185">Reference proteome</keyword>
<dbReference type="GO" id="GO:1902495">
    <property type="term" value="C:transmembrane transporter complex"/>
    <property type="evidence" value="ECO:0007669"/>
    <property type="project" value="UniProtKB-ARBA"/>
</dbReference>
<dbReference type="PANTHER" id="PTHR42798">
    <property type="entry name" value="LIPOPROTEIN-RELEASING SYSTEM ATP-BINDING PROTEIN LOLD"/>
    <property type="match status" value="1"/>
</dbReference>
<feature type="domain" description="ABC transporter" evidence="5">
    <location>
        <begin position="5"/>
        <end position="226"/>
    </location>
</feature>
<dbReference type="InterPro" id="IPR017871">
    <property type="entry name" value="ABC_transporter-like_CS"/>
</dbReference>
<evidence type="ECO:0000259" key="5">
    <source>
        <dbReference type="PROSITE" id="PS50893"/>
    </source>
</evidence>
<comment type="similarity">
    <text evidence="4">Belongs to the ABC transporter superfamily. Macrolide exporter (TC 3.A.1.122) family.</text>
</comment>
<dbReference type="PROSITE" id="PS00211">
    <property type="entry name" value="ABC_TRANSPORTER_1"/>
    <property type="match status" value="1"/>
</dbReference>
<organism evidence="6 7">
    <name type="scientific">Leucothrix arctica</name>
    <dbReference type="NCBI Taxonomy" id="1481894"/>
    <lineage>
        <taxon>Bacteria</taxon>
        <taxon>Pseudomonadati</taxon>
        <taxon>Pseudomonadota</taxon>
        <taxon>Gammaproteobacteria</taxon>
        <taxon>Thiotrichales</taxon>
        <taxon>Thiotrichaceae</taxon>
        <taxon>Leucothrix</taxon>
    </lineage>
</organism>
<dbReference type="InterPro" id="IPR003593">
    <property type="entry name" value="AAA+_ATPase"/>
</dbReference>
<comment type="caution">
    <text evidence="6">The sequence shown here is derived from an EMBL/GenBank/DDBJ whole genome shotgun (WGS) entry which is preliminary data.</text>
</comment>
<gene>
    <name evidence="6" type="ORF">DKT75_08140</name>
</gene>
<dbReference type="SUPFAM" id="SSF52540">
    <property type="entry name" value="P-loop containing nucleoside triphosphate hydrolases"/>
    <property type="match status" value="1"/>
</dbReference>
<dbReference type="FunFam" id="3.40.50.300:FF:000032">
    <property type="entry name" value="Export ABC transporter ATP-binding protein"/>
    <property type="match status" value="1"/>
</dbReference>
<proteinExistence type="inferred from homology"/>
<name>A0A317CF90_9GAMM</name>
<dbReference type="InterPro" id="IPR017911">
    <property type="entry name" value="MacB-like_ATP-bd"/>
</dbReference>
<dbReference type="SMART" id="SM00382">
    <property type="entry name" value="AAA"/>
    <property type="match status" value="1"/>
</dbReference>
<dbReference type="InterPro" id="IPR027417">
    <property type="entry name" value="P-loop_NTPase"/>
</dbReference>